<gene>
    <name evidence="1" type="ORF">C7H19_24670</name>
</gene>
<proteinExistence type="predicted"/>
<dbReference type="EMBL" id="PXOH01000073">
    <property type="protein sequence ID" value="PSF28543.1"/>
    <property type="molecule type" value="Genomic_DNA"/>
</dbReference>
<name>A0A2T1LQM4_9CHRO</name>
<organism evidence="1 2">
    <name type="scientific">Aphanothece hegewaldii CCALA 016</name>
    <dbReference type="NCBI Taxonomy" id="2107694"/>
    <lineage>
        <taxon>Bacteria</taxon>
        <taxon>Bacillati</taxon>
        <taxon>Cyanobacteriota</taxon>
        <taxon>Cyanophyceae</taxon>
        <taxon>Oscillatoriophycideae</taxon>
        <taxon>Chroococcales</taxon>
        <taxon>Aphanothecaceae</taxon>
        <taxon>Aphanothece</taxon>
    </lineage>
</organism>
<reference evidence="1 2" key="1">
    <citation type="submission" date="2018-03" db="EMBL/GenBank/DDBJ databases">
        <title>The ancient ancestry and fast evolution of plastids.</title>
        <authorList>
            <person name="Moore K.R."/>
            <person name="Magnabosco C."/>
            <person name="Momper L."/>
            <person name="Gold D.A."/>
            <person name="Bosak T."/>
            <person name="Fournier G.P."/>
        </authorList>
    </citation>
    <scope>NUCLEOTIDE SEQUENCE [LARGE SCALE GENOMIC DNA]</scope>
    <source>
        <strain evidence="1 2">CCALA 016</strain>
    </source>
</reference>
<dbReference type="AlphaFoldDB" id="A0A2T1LQM4"/>
<reference evidence="1 2" key="2">
    <citation type="submission" date="2018-03" db="EMBL/GenBank/DDBJ databases">
        <authorList>
            <person name="Keele B.F."/>
        </authorList>
    </citation>
    <scope>NUCLEOTIDE SEQUENCE [LARGE SCALE GENOMIC DNA]</scope>
    <source>
        <strain evidence="1 2">CCALA 016</strain>
    </source>
</reference>
<dbReference type="RefSeq" id="WP_106459554.1">
    <property type="nucleotide sequence ID" value="NZ_PXOH01000073.1"/>
</dbReference>
<sequence>MHQNKIQTRTKGEEVLRQLYTKKHKMGLVTRMKKMSRTAEYLLISENAARQKAEMLHQAAMKENRPLIFESLKRASFEAMEMAMQYKYIRLILEKI</sequence>
<dbReference type="Proteomes" id="UP000239001">
    <property type="component" value="Unassembled WGS sequence"/>
</dbReference>
<comment type="caution">
    <text evidence="1">The sequence shown here is derived from an EMBL/GenBank/DDBJ whole genome shotgun (WGS) entry which is preliminary data.</text>
</comment>
<keyword evidence="2" id="KW-1185">Reference proteome</keyword>
<accession>A0A2T1LQM4</accession>
<evidence type="ECO:0000313" key="1">
    <source>
        <dbReference type="EMBL" id="PSF28543.1"/>
    </source>
</evidence>
<evidence type="ECO:0000313" key="2">
    <source>
        <dbReference type="Proteomes" id="UP000239001"/>
    </source>
</evidence>
<protein>
    <submittedName>
        <fullName evidence="1">Uncharacterized protein</fullName>
    </submittedName>
</protein>